<comment type="caution">
    <text evidence="1">The sequence shown here is derived from an EMBL/GenBank/DDBJ whole genome shotgun (WGS) entry which is preliminary data.</text>
</comment>
<dbReference type="Proteomes" id="UP000284656">
    <property type="component" value="Unassembled WGS sequence"/>
</dbReference>
<proteinExistence type="predicted"/>
<reference evidence="1 2" key="1">
    <citation type="submission" date="2016-10" db="EMBL/GenBank/DDBJ databases">
        <title>Comparative genome analysis of multiple Pseudomonas spp. focuses on biocontrol and plant growth promoting traits.</title>
        <authorList>
            <person name="Tao X.-Y."/>
            <person name="Taylor C.G."/>
        </authorList>
    </citation>
    <scope>NUCLEOTIDE SEQUENCE [LARGE SCALE GENOMIC DNA]</scope>
    <source>
        <strain evidence="1 2">29G9</strain>
    </source>
</reference>
<gene>
    <name evidence="1" type="ORF">BK648_11190</name>
</gene>
<protein>
    <submittedName>
        <fullName evidence="1">Uncharacterized protein</fullName>
    </submittedName>
</protein>
<name>A0A423F514_9PSED</name>
<accession>A0A423F514</accession>
<evidence type="ECO:0000313" key="1">
    <source>
        <dbReference type="EMBL" id="ROM49766.1"/>
    </source>
</evidence>
<evidence type="ECO:0000313" key="2">
    <source>
        <dbReference type="Proteomes" id="UP000284656"/>
    </source>
</evidence>
<dbReference type="EMBL" id="MOAY01000040">
    <property type="protein sequence ID" value="ROM49766.1"/>
    <property type="molecule type" value="Genomic_DNA"/>
</dbReference>
<dbReference type="AlphaFoldDB" id="A0A423F514"/>
<organism evidence="1 2">
    <name type="scientific">Pseudomonas poae</name>
    <dbReference type="NCBI Taxonomy" id="200451"/>
    <lineage>
        <taxon>Bacteria</taxon>
        <taxon>Pseudomonadati</taxon>
        <taxon>Pseudomonadota</taxon>
        <taxon>Gammaproteobacteria</taxon>
        <taxon>Pseudomonadales</taxon>
        <taxon>Pseudomonadaceae</taxon>
        <taxon>Pseudomonas</taxon>
    </lineage>
</organism>
<sequence length="62" mass="6683">MPCFGRFDAIGSKPDGQSVETFCRSELAREKLTGAASTQATRVIVDVFSRASSLLQDDSDTI</sequence>